<evidence type="ECO:0000313" key="2">
    <source>
        <dbReference type="Proteomes" id="UP000324209"/>
    </source>
</evidence>
<dbReference type="SUPFAM" id="SSF69593">
    <property type="entry name" value="Glycerol-3-phosphate (1)-acyltransferase"/>
    <property type="match status" value="1"/>
</dbReference>
<evidence type="ECO:0000313" key="1">
    <source>
        <dbReference type="EMBL" id="QEN08445.1"/>
    </source>
</evidence>
<accession>A0A5C1QJZ1</accession>
<protein>
    <submittedName>
        <fullName evidence="1">1-acyl-sn-glycerol-3-phosphate acyltransferase</fullName>
    </submittedName>
</protein>
<proteinExistence type="predicted"/>
<name>A0A5C1QJZ1_9SPIO</name>
<dbReference type="KEGG" id="ock:EXM22_10780"/>
<sequence length="293" mass="33231">MNNSINQFNDMVAQLKSNLHGDYVARPENVYLEGEPKNREIIGNMVEKLMKPGSAIRGVENLKKLHDYSKSGKACLLLVEHYSNFDYPALYRLIEKTEGLGSEVAETLLPIQGMKLSESSDLTAAFSNSYNTIVIYPSRSIDSETDPVKQAEIRKISLPINHAAMKELTHRKYNGSIVIVFPAGTRYRPWVPESKKGVREIYTYLKAFDYVSFVSINGNLLVPCQEDDMEKDTLQEDVVLFSVSKPVKGKDFRNEKTALAPQGEDSKQFVVDQVMAELDKRHQEAEEYRKTLL</sequence>
<dbReference type="OrthoDB" id="350185at2"/>
<dbReference type="GO" id="GO:0016746">
    <property type="term" value="F:acyltransferase activity"/>
    <property type="evidence" value="ECO:0007669"/>
    <property type="project" value="UniProtKB-KW"/>
</dbReference>
<keyword evidence="1" id="KW-0012">Acyltransferase</keyword>
<dbReference type="RefSeq" id="WP_149486526.1">
    <property type="nucleotide sequence ID" value="NZ_CP036150.1"/>
</dbReference>
<dbReference type="EMBL" id="CP036150">
    <property type="protein sequence ID" value="QEN08445.1"/>
    <property type="molecule type" value="Genomic_DNA"/>
</dbReference>
<dbReference type="Proteomes" id="UP000324209">
    <property type="component" value="Chromosome"/>
</dbReference>
<dbReference type="AlphaFoldDB" id="A0A5C1QJZ1"/>
<organism evidence="1 2">
    <name type="scientific">Oceanispirochaeta crateris</name>
    <dbReference type="NCBI Taxonomy" id="2518645"/>
    <lineage>
        <taxon>Bacteria</taxon>
        <taxon>Pseudomonadati</taxon>
        <taxon>Spirochaetota</taxon>
        <taxon>Spirochaetia</taxon>
        <taxon>Spirochaetales</taxon>
        <taxon>Spirochaetaceae</taxon>
        <taxon>Oceanispirochaeta</taxon>
    </lineage>
</organism>
<keyword evidence="2" id="KW-1185">Reference proteome</keyword>
<dbReference type="Gene3D" id="3.40.1130.10">
    <property type="entry name" value="Glycerol-3-phosphate (1)-acyltransferase"/>
    <property type="match status" value="1"/>
</dbReference>
<keyword evidence="1" id="KW-0808">Transferase</keyword>
<gene>
    <name evidence="1" type="ORF">EXM22_10780</name>
</gene>
<reference evidence="1 2" key="1">
    <citation type="submission" date="2019-02" db="EMBL/GenBank/DDBJ databases">
        <title>Complete Genome Sequence and Methylome Analysis of free living Spirochaetas.</title>
        <authorList>
            <person name="Fomenkov A."/>
            <person name="Dubinina G."/>
            <person name="Leshcheva N."/>
            <person name="Mikheeva N."/>
            <person name="Grabovich M."/>
            <person name="Vincze T."/>
            <person name="Roberts R.J."/>
        </authorList>
    </citation>
    <scope>NUCLEOTIDE SEQUENCE [LARGE SCALE GENOMIC DNA]</scope>
    <source>
        <strain evidence="1 2">K2</strain>
    </source>
</reference>